<organism evidence="2 3">
    <name type="scientific">Chryseobacterium vrystaatense</name>
    <dbReference type="NCBI Taxonomy" id="307480"/>
    <lineage>
        <taxon>Bacteria</taxon>
        <taxon>Pseudomonadati</taxon>
        <taxon>Bacteroidota</taxon>
        <taxon>Flavobacteriia</taxon>
        <taxon>Flavobacteriales</taxon>
        <taxon>Weeksellaceae</taxon>
        <taxon>Chryseobacterium group</taxon>
        <taxon>Chryseobacterium</taxon>
    </lineage>
</organism>
<proteinExistence type="predicted"/>
<dbReference type="Proteomes" id="UP000028719">
    <property type="component" value="Unassembled WGS sequence"/>
</dbReference>
<protein>
    <submittedName>
        <fullName evidence="2">Uncharacterized protein</fullName>
    </submittedName>
</protein>
<gene>
    <name evidence="2" type="ORF">IW16_17035</name>
</gene>
<reference evidence="2 3" key="1">
    <citation type="submission" date="2014-07" db="EMBL/GenBank/DDBJ databases">
        <title>Genome of Chryseobacterium vrystaatense LMG 22846.</title>
        <authorList>
            <person name="Pipes S.E."/>
            <person name="Stropko S.J."/>
            <person name="Newman J.D."/>
        </authorList>
    </citation>
    <scope>NUCLEOTIDE SEQUENCE [LARGE SCALE GENOMIC DNA]</scope>
    <source>
        <strain evidence="2 3">LMG 22846</strain>
    </source>
</reference>
<evidence type="ECO:0000256" key="1">
    <source>
        <dbReference type="SAM" id="MobiDB-lite"/>
    </source>
</evidence>
<feature type="region of interest" description="Disordered" evidence="1">
    <location>
        <begin position="33"/>
        <end position="62"/>
    </location>
</feature>
<evidence type="ECO:0000313" key="3">
    <source>
        <dbReference type="Proteomes" id="UP000028719"/>
    </source>
</evidence>
<dbReference type="EMBL" id="JPRI01000006">
    <property type="protein sequence ID" value="KFF25129.1"/>
    <property type="molecule type" value="Genomic_DNA"/>
</dbReference>
<keyword evidence="3" id="KW-1185">Reference proteome</keyword>
<name>A0ABR4UK65_9FLAO</name>
<comment type="caution">
    <text evidence="2">The sequence shown here is derived from an EMBL/GenBank/DDBJ whole genome shotgun (WGS) entry which is preliminary data.</text>
</comment>
<accession>A0ABR4UK65</accession>
<evidence type="ECO:0000313" key="2">
    <source>
        <dbReference type="EMBL" id="KFF25129.1"/>
    </source>
</evidence>
<sequence length="82" mass="9413">MQNTVKTRICLCQIELYICREQGVKTLRKKEMNAEEKLNNIENQKTAGPKGKADSSSQKTKTEISNSFLQRIISLLKKEELI</sequence>